<dbReference type="Proteomes" id="UP001597308">
    <property type="component" value="Unassembled WGS sequence"/>
</dbReference>
<keyword evidence="3" id="KW-1185">Reference proteome</keyword>
<feature type="signal peptide" evidence="1">
    <location>
        <begin position="1"/>
        <end position="25"/>
    </location>
</feature>
<accession>A0ABW4K0Z0</accession>
<protein>
    <recommendedName>
        <fullName evidence="4">DUF3108 domain-containing protein</fullName>
    </recommendedName>
</protein>
<organism evidence="2 3">
    <name type="scientific">Methylopila henanensis</name>
    <dbReference type="NCBI Taxonomy" id="873516"/>
    <lineage>
        <taxon>Bacteria</taxon>
        <taxon>Pseudomonadati</taxon>
        <taxon>Pseudomonadota</taxon>
        <taxon>Alphaproteobacteria</taxon>
        <taxon>Hyphomicrobiales</taxon>
        <taxon>Methylopilaceae</taxon>
        <taxon>Methylopila</taxon>
    </lineage>
</organism>
<evidence type="ECO:0000256" key="1">
    <source>
        <dbReference type="SAM" id="SignalP"/>
    </source>
</evidence>
<feature type="chain" id="PRO_5045693912" description="DUF3108 domain-containing protein" evidence="1">
    <location>
        <begin position="26"/>
        <end position="228"/>
    </location>
</feature>
<reference evidence="3" key="1">
    <citation type="journal article" date="2019" name="Int. J. Syst. Evol. Microbiol.">
        <title>The Global Catalogue of Microorganisms (GCM) 10K type strain sequencing project: providing services to taxonomists for standard genome sequencing and annotation.</title>
        <authorList>
            <consortium name="The Broad Institute Genomics Platform"/>
            <consortium name="The Broad Institute Genome Sequencing Center for Infectious Disease"/>
            <person name="Wu L."/>
            <person name="Ma J."/>
        </authorList>
    </citation>
    <scope>NUCLEOTIDE SEQUENCE [LARGE SCALE GENOMIC DNA]</scope>
    <source>
        <strain evidence="3">KCTC 23707</strain>
    </source>
</reference>
<evidence type="ECO:0000313" key="2">
    <source>
        <dbReference type="EMBL" id="MFD1701765.1"/>
    </source>
</evidence>
<name>A0ABW4K0Z0_9HYPH</name>
<comment type="caution">
    <text evidence="2">The sequence shown here is derived from an EMBL/GenBank/DDBJ whole genome shotgun (WGS) entry which is preliminary data.</text>
</comment>
<dbReference type="EMBL" id="JBHUER010000001">
    <property type="protein sequence ID" value="MFD1701765.1"/>
    <property type="molecule type" value="Genomic_DNA"/>
</dbReference>
<dbReference type="RefSeq" id="WP_378796485.1">
    <property type="nucleotide sequence ID" value="NZ_JBHUER010000001.1"/>
</dbReference>
<proteinExistence type="predicted"/>
<evidence type="ECO:0008006" key="4">
    <source>
        <dbReference type="Google" id="ProtNLM"/>
    </source>
</evidence>
<evidence type="ECO:0000313" key="3">
    <source>
        <dbReference type="Proteomes" id="UP001597308"/>
    </source>
</evidence>
<sequence>MLKNASRAVAAATVSALCFWSPAYAAPTAVELVFEQPYLAKIDAGAALSYRFERKTDDKGLSPSFEDSVTLKLSNDEKGRKEAVVDMFSGARAHSIGPLATSGNPVVIALLEQDVREMQKVLGGSPYYIRNRMRDAINDGGVVEPVKVEFDGRSVDGWRLTLKPFTKDAEREKFKDFAERSYELIFSDAVPGGLYKLVTVTPKKGADAPLLVENLTLEGVAAARADAK</sequence>
<keyword evidence="1" id="KW-0732">Signal</keyword>
<gene>
    <name evidence="2" type="ORF">ACFSCV_01995</name>
</gene>